<keyword evidence="5" id="KW-0479">Metal-binding</keyword>
<dbReference type="CDD" id="cd04474">
    <property type="entry name" value="RPA1_DBD_A"/>
    <property type="match status" value="1"/>
</dbReference>
<dbReference type="OrthoDB" id="1751331at2759"/>
<dbReference type="PANTHER" id="PTHR47165:SF4">
    <property type="entry name" value="OS03G0429900 PROTEIN"/>
    <property type="match status" value="1"/>
</dbReference>
<evidence type="ECO:0000256" key="7">
    <source>
        <dbReference type="ARBA" id="ARBA00022833"/>
    </source>
</evidence>
<dbReference type="Gene3D" id="2.40.50.140">
    <property type="entry name" value="Nucleic acid-binding proteins"/>
    <property type="match status" value="2"/>
</dbReference>
<protein>
    <recommendedName>
        <fullName evidence="3">Replication protein A 70 kDa DNA-binding subunit</fullName>
    </recommendedName>
</protein>
<organism evidence="12 13">
    <name type="scientific">Folsomia candida</name>
    <name type="common">Springtail</name>
    <dbReference type="NCBI Taxonomy" id="158441"/>
    <lineage>
        <taxon>Eukaryota</taxon>
        <taxon>Metazoa</taxon>
        <taxon>Ecdysozoa</taxon>
        <taxon>Arthropoda</taxon>
        <taxon>Hexapoda</taxon>
        <taxon>Collembola</taxon>
        <taxon>Entomobryomorpha</taxon>
        <taxon>Isotomoidea</taxon>
        <taxon>Isotomidae</taxon>
        <taxon>Proisotominae</taxon>
        <taxon>Folsomia</taxon>
    </lineage>
</organism>
<evidence type="ECO:0000256" key="9">
    <source>
        <dbReference type="ARBA" id="ARBA00023242"/>
    </source>
</evidence>
<keyword evidence="6" id="KW-0863">Zinc-finger</keyword>
<keyword evidence="9" id="KW-0539">Nucleus</keyword>
<dbReference type="EMBL" id="LNIX01000001">
    <property type="protein sequence ID" value="OXA62882.1"/>
    <property type="molecule type" value="Genomic_DNA"/>
</dbReference>
<dbReference type="InterPro" id="IPR012340">
    <property type="entry name" value="NA-bd_OB-fold"/>
</dbReference>
<dbReference type="GO" id="GO:0003677">
    <property type="term" value="F:DNA binding"/>
    <property type="evidence" value="ECO:0007669"/>
    <property type="project" value="UniProtKB-KW"/>
</dbReference>
<dbReference type="GO" id="GO:0008270">
    <property type="term" value="F:zinc ion binding"/>
    <property type="evidence" value="ECO:0007669"/>
    <property type="project" value="UniProtKB-KW"/>
</dbReference>
<dbReference type="Pfam" id="PF01336">
    <property type="entry name" value="tRNA_anti-codon"/>
    <property type="match status" value="1"/>
</dbReference>
<feature type="domain" description="OB" evidence="10">
    <location>
        <begin position="76"/>
        <end position="156"/>
    </location>
</feature>
<dbReference type="GO" id="GO:0006260">
    <property type="term" value="P:DNA replication"/>
    <property type="evidence" value="ECO:0007669"/>
    <property type="project" value="UniProtKB-KW"/>
</dbReference>
<dbReference type="GO" id="GO:0005634">
    <property type="term" value="C:nucleus"/>
    <property type="evidence" value="ECO:0007669"/>
    <property type="project" value="UniProtKB-SubCell"/>
</dbReference>
<sequence>MKLGNPVPFRSHFQVRSGSNLDETGPLKVSEPCRHNDRKYTASIRNEVSASDSRPSTPIRDINPYISSNVLLRASRVTSKSPINTWSNSRRSGKLFKIDLLDDSGEIRMTAFNQQVDELYDFVKVGCVYTFRNFGVKEANKKFVMLKNDYELIATQNTKLARCTDPSNIPVVSFDFMKIANIEQAEKDKVIDVIGVCKKLGDVQTFTAKTTGRQVTKRDITLVDKTKQINLTLWGKQAEDFRDDDNPVVAVKRVKVSDFNGKSISCTMASTILLNPDLPEAQTLREWYDDDDDVTTQIGSH</sequence>
<evidence type="ECO:0000256" key="2">
    <source>
        <dbReference type="ARBA" id="ARBA00005690"/>
    </source>
</evidence>
<proteinExistence type="inferred from homology"/>
<dbReference type="FunFam" id="2.40.50.140:FF:000041">
    <property type="entry name" value="Replication protein A subunit"/>
    <property type="match status" value="1"/>
</dbReference>
<gene>
    <name evidence="12" type="ORF">Fcan01_00397</name>
</gene>
<dbReference type="FunFam" id="2.40.50.140:FF:000064">
    <property type="entry name" value="Replication protein A subunit"/>
    <property type="match status" value="1"/>
</dbReference>
<name>A0A226EZ68_FOLCA</name>
<dbReference type="Pfam" id="PF16900">
    <property type="entry name" value="REPA_OB_2"/>
    <property type="match status" value="1"/>
</dbReference>
<keyword evidence="8 12" id="KW-0238">DNA-binding</keyword>
<dbReference type="Proteomes" id="UP000198287">
    <property type="component" value="Unassembled WGS sequence"/>
</dbReference>
<dbReference type="InterPro" id="IPR031657">
    <property type="entry name" value="REPA_OB_2"/>
</dbReference>
<reference evidence="12 13" key="1">
    <citation type="submission" date="2015-12" db="EMBL/GenBank/DDBJ databases">
        <title>The genome of Folsomia candida.</title>
        <authorList>
            <person name="Faddeeva A."/>
            <person name="Derks M.F."/>
            <person name="Anvar Y."/>
            <person name="Smit S."/>
            <person name="Van Straalen N."/>
            <person name="Roelofs D."/>
        </authorList>
    </citation>
    <scope>NUCLEOTIDE SEQUENCE [LARGE SCALE GENOMIC DNA]</scope>
    <source>
        <strain evidence="12 13">VU population</strain>
        <tissue evidence="12">Whole body</tissue>
    </source>
</reference>
<dbReference type="OMA" id="WYTNVQI"/>
<keyword evidence="4" id="KW-0235">DNA replication</keyword>
<dbReference type="CDD" id="cd04475">
    <property type="entry name" value="RPA1_DBD_B"/>
    <property type="match status" value="1"/>
</dbReference>
<evidence type="ECO:0000259" key="10">
    <source>
        <dbReference type="Pfam" id="PF01336"/>
    </source>
</evidence>
<dbReference type="PANTHER" id="PTHR47165">
    <property type="entry name" value="OS03G0429900 PROTEIN"/>
    <property type="match status" value="1"/>
</dbReference>
<evidence type="ECO:0000256" key="3">
    <source>
        <dbReference type="ARBA" id="ARBA00019850"/>
    </source>
</evidence>
<evidence type="ECO:0000256" key="8">
    <source>
        <dbReference type="ARBA" id="ARBA00023125"/>
    </source>
</evidence>
<comment type="subcellular location">
    <subcellularLocation>
        <location evidence="1">Nucleus</location>
    </subcellularLocation>
</comment>
<dbReference type="AlphaFoldDB" id="A0A226EZ68"/>
<evidence type="ECO:0000256" key="4">
    <source>
        <dbReference type="ARBA" id="ARBA00022705"/>
    </source>
</evidence>
<evidence type="ECO:0000313" key="12">
    <source>
        <dbReference type="EMBL" id="OXA62882.1"/>
    </source>
</evidence>
<evidence type="ECO:0000256" key="6">
    <source>
        <dbReference type="ARBA" id="ARBA00022771"/>
    </source>
</evidence>
<feature type="domain" description="Replication protein A OB" evidence="11">
    <location>
        <begin position="179"/>
        <end position="274"/>
    </location>
</feature>
<evidence type="ECO:0000259" key="11">
    <source>
        <dbReference type="Pfam" id="PF16900"/>
    </source>
</evidence>
<evidence type="ECO:0000256" key="5">
    <source>
        <dbReference type="ARBA" id="ARBA00022723"/>
    </source>
</evidence>
<evidence type="ECO:0000256" key="1">
    <source>
        <dbReference type="ARBA" id="ARBA00004123"/>
    </source>
</evidence>
<comment type="caution">
    <text evidence="12">The sequence shown here is derived from an EMBL/GenBank/DDBJ whole genome shotgun (WGS) entry which is preliminary data.</text>
</comment>
<dbReference type="STRING" id="158441.A0A226EZ68"/>
<dbReference type="SUPFAM" id="SSF50249">
    <property type="entry name" value="Nucleic acid-binding proteins"/>
    <property type="match status" value="2"/>
</dbReference>
<keyword evidence="7" id="KW-0862">Zinc</keyword>
<evidence type="ECO:0000313" key="13">
    <source>
        <dbReference type="Proteomes" id="UP000198287"/>
    </source>
</evidence>
<comment type="similarity">
    <text evidence="2">Belongs to the replication factor A protein 1 family.</text>
</comment>
<dbReference type="InterPro" id="IPR004365">
    <property type="entry name" value="NA-bd_OB_tRNA"/>
</dbReference>
<keyword evidence="13" id="KW-1185">Reference proteome</keyword>
<accession>A0A226EZ68</accession>